<reference evidence="2 3" key="1">
    <citation type="submission" date="2013-07" db="EMBL/GenBank/DDBJ databases">
        <authorList>
            <consortium name="DOE Joint Genome Institute"/>
            <person name="Reeve W."/>
            <person name="Huntemann M."/>
            <person name="Han J."/>
            <person name="Chen A."/>
            <person name="Kyrpides N."/>
            <person name="Mavromatis K."/>
            <person name="Markowitz V."/>
            <person name="Palaniappan K."/>
            <person name="Ivanova N."/>
            <person name="Schaumberg A."/>
            <person name="Pati A."/>
            <person name="Liolios K."/>
            <person name="Nordberg H.P."/>
            <person name="Cantor M.N."/>
            <person name="Hua S.X."/>
            <person name="Woyke T."/>
        </authorList>
    </citation>
    <scope>NUCLEOTIDE SEQUENCE [LARGE SCALE GENOMIC DNA]</scope>
    <source>
        <strain evidence="2 3">DSM 43889</strain>
    </source>
</reference>
<dbReference type="RefSeq" id="WP_026418024.1">
    <property type="nucleotide sequence ID" value="NZ_AUBJ02000001.1"/>
</dbReference>
<sequence>MRKVIYSLSVSLDGYIQTTDGQIDWSAPDPELHQFHNAQEAETDTHLYGRRLYEDMASYWPTAATQPDATPEVVEYARIWRDTPKVVFSRTLDSVDHNSTLVRDDLPGTIARLKDQPGKHLSLGGATLAASFFRLGLIDEYRLFIHPVVLGGGTPYFPTHDHRTALHLADSHVFGSGVVYLRYRPA</sequence>
<organism evidence="2 3">
    <name type="scientific">Actinoalloteichus caeruleus DSM 43889</name>
    <dbReference type="NCBI Taxonomy" id="1120930"/>
    <lineage>
        <taxon>Bacteria</taxon>
        <taxon>Bacillati</taxon>
        <taxon>Actinomycetota</taxon>
        <taxon>Actinomycetes</taxon>
        <taxon>Pseudonocardiales</taxon>
        <taxon>Pseudonocardiaceae</taxon>
        <taxon>Actinoalloteichus</taxon>
        <taxon>Actinoalloteichus cyanogriseus</taxon>
    </lineage>
</organism>
<dbReference type="InterPro" id="IPR002734">
    <property type="entry name" value="RibDG_C"/>
</dbReference>
<reference evidence="2 3" key="2">
    <citation type="submission" date="2022-06" db="EMBL/GenBank/DDBJ databases">
        <title>Genomic Encyclopedia of Type Strains, Phase I: the one thousand microbial genomes (KMG-I) project.</title>
        <authorList>
            <person name="Kyrpides N."/>
        </authorList>
    </citation>
    <scope>NUCLEOTIDE SEQUENCE [LARGE SCALE GENOMIC DNA]</scope>
    <source>
        <strain evidence="2 3">DSM 43889</strain>
    </source>
</reference>
<protein>
    <submittedName>
        <fullName evidence="2">Dihydrofolate reductase</fullName>
    </submittedName>
</protein>
<proteinExistence type="predicted"/>
<dbReference type="InterPro" id="IPR050765">
    <property type="entry name" value="Riboflavin_Biosynth_HTPR"/>
</dbReference>
<gene>
    <name evidence="2" type="ORF">G443_000750</name>
</gene>
<feature type="domain" description="Bacterial bifunctional deaminase-reductase C-terminal" evidence="1">
    <location>
        <begin position="2"/>
        <end position="180"/>
    </location>
</feature>
<dbReference type="Proteomes" id="UP000791080">
    <property type="component" value="Unassembled WGS sequence"/>
</dbReference>
<evidence type="ECO:0000313" key="2">
    <source>
        <dbReference type="EMBL" id="MCP2330480.1"/>
    </source>
</evidence>
<dbReference type="SUPFAM" id="SSF53597">
    <property type="entry name" value="Dihydrofolate reductase-like"/>
    <property type="match status" value="1"/>
</dbReference>
<comment type="caution">
    <text evidence="2">The sequence shown here is derived from an EMBL/GenBank/DDBJ whole genome shotgun (WGS) entry which is preliminary data.</text>
</comment>
<dbReference type="Gene3D" id="3.40.430.10">
    <property type="entry name" value="Dihydrofolate Reductase, subunit A"/>
    <property type="match status" value="1"/>
</dbReference>
<dbReference type="Pfam" id="PF01872">
    <property type="entry name" value="RibD_C"/>
    <property type="match status" value="1"/>
</dbReference>
<dbReference type="InterPro" id="IPR024072">
    <property type="entry name" value="DHFR-like_dom_sf"/>
</dbReference>
<dbReference type="EMBL" id="AUBJ02000001">
    <property type="protein sequence ID" value="MCP2330480.1"/>
    <property type="molecule type" value="Genomic_DNA"/>
</dbReference>
<evidence type="ECO:0000313" key="3">
    <source>
        <dbReference type="Proteomes" id="UP000791080"/>
    </source>
</evidence>
<evidence type="ECO:0000259" key="1">
    <source>
        <dbReference type="Pfam" id="PF01872"/>
    </source>
</evidence>
<dbReference type="PANTHER" id="PTHR38011">
    <property type="entry name" value="DIHYDROFOLATE REDUCTASE FAMILY PROTEIN (AFU_ORTHOLOGUE AFUA_8G06820)"/>
    <property type="match status" value="1"/>
</dbReference>
<dbReference type="PANTHER" id="PTHR38011:SF11">
    <property type="entry name" value="2,5-DIAMINO-6-RIBOSYLAMINO-4(3H)-PYRIMIDINONE 5'-PHOSPHATE REDUCTASE"/>
    <property type="match status" value="1"/>
</dbReference>
<accession>A0ABT1JDB7</accession>
<keyword evidence="3" id="KW-1185">Reference proteome</keyword>
<name>A0ABT1JDB7_ACTCY</name>